<organism evidence="1 2">
    <name type="scientific">Paenibacillus artemisiicola</name>
    <dbReference type="NCBI Taxonomy" id="1172618"/>
    <lineage>
        <taxon>Bacteria</taxon>
        <taxon>Bacillati</taxon>
        <taxon>Bacillota</taxon>
        <taxon>Bacilli</taxon>
        <taxon>Bacillales</taxon>
        <taxon>Paenibacillaceae</taxon>
        <taxon>Paenibacillus</taxon>
    </lineage>
</organism>
<reference evidence="1 2" key="1">
    <citation type="submission" date="2021-03" db="EMBL/GenBank/DDBJ databases">
        <title>Paenibacillus artemisicola MWE-103 whole genome sequence.</title>
        <authorList>
            <person name="Ham Y.J."/>
        </authorList>
    </citation>
    <scope>NUCLEOTIDE SEQUENCE [LARGE SCALE GENOMIC DNA]</scope>
    <source>
        <strain evidence="1 2">MWE-103</strain>
    </source>
</reference>
<evidence type="ECO:0000313" key="2">
    <source>
        <dbReference type="Proteomes" id="UP000670947"/>
    </source>
</evidence>
<name>A0ABS3WJ56_9BACL</name>
<protein>
    <submittedName>
        <fullName evidence="1">Uncharacterized protein</fullName>
    </submittedName>
</protein>
<comment type="caution">
    <text evidence="1">The sequence shown here is derived from an EMBL/GenBank/DDBJ whole genome shotgun (WGS) entry which is preliminary data.</text>
</comment>
<evidence type="ECO:0000313" key="1">
    <source>
        <dbReference type="EMBL" id="MBO7748366.1"/>
    </source>
</evidence>
<dbReference type="EMBL" id="JAGGDJ010000055">
    <property type="protein sequence ID" value="MBO7748366.1"/>
    <property type="molecule type" value="Genomic_DNA"/>
</dbReference>
<dbReference type="RefSeq" id="WP_208850934.1">
    <property type="nucleotide sequence ID" value="NZ_JAGGDJ010000055.1"/>
</dbReference>
<gene>
    <name evidence="1" type="ORF">I8J29_29695</name>
</gene>
<keyword evidence="2" id="KW-1185">Reference proteome</keyword>
<proteinExistence type="predicted"/>
<dbReference type="Proteomes" id="UP000670947">
    <property type="component" value="Unassembled WGS sequence"/>
</dbReference>
<sequence>MSEQINMIELVRFIAGKTNADAKLIEQVLKHEQAFINNAPEDKNGEVNIDSDELTDYILSRPGLKSDELTVESILDAEMDYLMEQGIAGYVD</sequence>
<accession>A0ABS3WJ56</accession>